<comment type="similarity">
    <text evidence="2">Belongs to the ORC6 family.</text>
</comment>
<organism evidence="8 9">
    <name type="scientific">Extremus antarcticus</name>
    <dbReference type="NCBI Taxonomy" id="702011"/>
    <lineage>
        <taxon>Eukaryota</taxon>
        <taxon>Fungi</taxon>
        <taxon>Dikarya</taxon>
        <taxon>Ascomycota</taxon>
        <taxon>Pezizomycotina</taxon>
        <taxon>Dothideomycetes</taxon>
        <taxon>Dothideomycetidae</taxon>
        <taxon>Mycosphaerellales</taxon>
        <taxon>Extremaceae</taxon>
        <taxon>Extremus</taxon>
    </lineage>
</organism>
<feature type="region of interest" description="Disordered" evidence="6">
    <location>
        <begin position="99"/>
        <end position="219"/>
    </location>
</feature>
<evidence type="ECO:0000256" key="1">
    <source>
        <dbReference type="ARBA" id="ARBA00004123"/>
    </source>
</evidence>
<protein>
    <recommendedName>
        <fullName evidence="7">ORC6 first cyclin-like domain-containing protein</fullName>
    </recommendedName>
</protein>
<feature type="compositionally biased region" description="Basic and acidic residues" evidence="6">
    <location>
        <begin position="170"/>
        <end position="179"/>
    </location>
</feature>
<evidence type="ECO:0000313" key="8">
    <source>
        <dbReference type="EMBL" id="KAK3053724.1"/>
    </source>
</evidence>
<keyword evidence="4" id="KW-0238">DNA-binding</keyword>
<feature type="compositionally biased region" description="Basic residues" evidence="6">
    <location>
        <begin position="206"/>
        <end position="216"/>
    </location>
</feature>
<reference evidence="8" key="1">
    <citation type="submission" date="2023-04" db="EMBL/GenBank/DDBJ databases">
        <title>Black Yeasts Isolated from many extreme environments.</title>
        <authorList>
            <person name="Coleine C."/>
            <person name="Stajich J.E."/>
            <person name="Selbmann L."/>
        </authorList>
    </citation>
    <scope>NUCLEOTIDE SEQUENCE</scope>
    <source>
        <strain evidence="8">CCFEE 5312</strain>
    </source>
</reference>
<keyword evidence="9" id="KW-1185">Reference proteome</keyword>
<dbReference type="EMBL" id="JAWDJX010000014">
    <property type="protein sequence ID" value="KAK3053724.1"/>
    <property type="molecule type" value="Genomic_DNA"/>
</dbReference>
<dbReference type="GO" id="GO:0005664">
    <property type="term" value="C:nuclear origin of replication recognition complex"/>
    <property type="evidence" value="ECO:0007669"/>
    <property type="project" value="InterPro"/>
</dbReference>
<evidence type="ECO:0000259" key="7">
    <source>
        <dbReference type="Pfam" id="PF05460"/>
    </source>
</evidence>
<gene>
    <name evidence="8" type="ORF">LTR09_005003</name>
</gene>
<comment type="caution">
    <text evidence="8">The sequence shown here is derived from an EMBL/GenBank/DDBJ whole genome shotgun (WGS) entry which is preliminary data.</text>
</comment>
<dbReference type="GO" id="GO:0006260">
    <property type="term" value="P:DNA replication"/>
    <property type="evidence" value="ECO:0007669"/>
    <property type="project" value="UniProtKB-KW"/>
</dbReference>
<evidence type="ECO:0000313" key="9">
    <source>
        <dbReference type="Proteomes" id="UP001271007"/>
    </source>
</evidence>
<accession>A0AAJ0G9S8</accession>
<feature type="compositionally biased region" description="Acidic residues" evidence="6">
    <location>
        <begin position="180"/>
        <end position="200"/>
    </location>
</feature>
<dbReference type="InterPro" id="IPR008721">
    <property type="entry name" value="ORC6_cyclin_first"/>
</dbReference>
<dbReference type="Pfam" id="PF05460">
    <property type="entry name" value="ORC6"/>
    <property type="match status" value="1"/>
</dbReference>
<evidence type="ECO:0000256" key="2">
    <source>
        <dbReference type="ARBA" id="ARBA00010840"/>
    </source>
</evidence>
<dbReference type="AlphaFoldDB" id="A0AAJ0G9S8"/>
<sequence length="270" mass="28967">MPTPIESSLSTLVPTLDPLPDSLVQLAASLLVQSRTKAATLKPEEEIGRTYACCHIACQRLGHRLGLEIARPTPPVSGRVYEKLRGFLNSVLGVETPKRATRGGLEGGTKGGIGGTPGSRVRGAETEGESPSLRRAEVKQASAATTPGSRKRKVNVLDDGATPTPKAKVARVEATRDIVAEDVPEDVEEEPEDEDDEDVDVAAVKRPAKTPLRRKEKHVDVDDLGAAGLLPGLGTMFQPAVDWLSDDRRSDYARWKKTILREVAAVEAKG</sequence>
<keyword evidence="5" id="KW-0539">Nucleus</keyword>
<feature type="domain" description="ORC6 first cyclin-like" evidence="7">
    <location>
        <begin position="9"/>
        <end position="95"/>
    </location>
</feature>
<comment type="subcellular location">
    <subcellularLocation>
        <location evidence="1">Nucleus</location>
    </subcellularLocation>
</comment>
<proteinExistence type="inferred from homology"/>
<dbReference type="Proteomes" id="UP001271007">
    <property type="component" value="Unassembled WGS sequence"/>
</dbReference>
<evidence type="ECO:0000256" key="6">
    <source>
        <dbReference type="SAM" id="MobiDB-lite"/>
    </source>
</evidence>
<name>A0AAJ0G9S8_9PEZI</name>
<keyword evidence="3" id="KW-0235">DNA replication</keyword>
<dbReference type="GO" id="GO:0003677">
    <property type="term" value="F:DNA binding"/>
    <property type="evidence" value="ECO:0007669"/>
    <property type="project" value="UniProtKB-KW"/>
</dbReference>
<evidence type="ECO:0000256" key="3">
    <source>
        <dbReference type="ARBA" id="ARBA00022705"/>
    </source>
</evidence>
<feature type="compositionally biased region" description="Gly residues" evidence="6">
    <location>
        <begin position="104"/>
        <end position="117"/>
    </location>
</feature>
<evidence type="ECO:0000256" key="5">
    <source>
        <dbReference type="ARBA" id="ARBA00023242"/>
    </source>
</evidence>
<evidence type="ECO:0000256" key="4">
    <source>
        <dbReference type="ARBA" id="ARBA00023125"/>
    </source>
</evidence>